<feature type="domain" description="Amidohydrolase-related" evidence="9">
    <location>
        <begin position="95"/>
        <end position="485"/>
    </location>
</feature>
<evidence type="ECO:0000256" key="2">
    <source>
        <dbReference type="ARBA" id="ARBA00006745"/>
    </source>
</evidence>
<evidence type="ECO:0000256" key="6">
    <source>
        <dbReference type="ARBA" id="ARBA00051148"/>
    </source>
</evidence>
<dbReference type="CDD" id="cd01303">
    <property type="entry name" value="GDEase"/>
    <property type="match status" value="1"/>
</dbReference>
<evidence type="ECO:0000256" key="4">
    <source>
        <dbReference type="ARBA" id="ARBA00022801"/>
    </source>
</evidence>
<protein>
    <recommendedName>
        <fullName evidence="8">Guanine deaminase</fullName>
        <shortName evidence="8">Guanase</shortName>
        <ecNumber evidence="8">3.5.4.3</ecNumber>
    </recommendedName>
    <alternativeName>
        <fullName evidence="8">Guanine aminohydrolase</fullName>
    </alternativeName>
</protein>
<dbReference type="InterPro" id="IPR011059">
    <property type="entry name" value="Metal-dep_hydrolase_composite"/>
</dbReference>
<evidence type="ECO:0000256" key="1">
    <source>
        <dbReference type="ARBA" id="ARBA00004984"/>
    </source>
</evidence>
<dbReference type="Gene3D" id="3.20.20.140">
    <property type="entry name" value="Metal-dependent hydrolases"/>
    <property type="match status" value="1"/>
</dbReference>
<evidence type="ECO:0000256" key="7">
    <source>
        <dbReference type="ARBA" id="ARBA00056079"/>
    </source>
</evidence>
<dbReference type="InterPro" id="IPR032466">
    <property type="entry name" value="Metal_Hydrolase"/>
</dbReference>
<gene>
    <name evidence="10" type="ORF">HG535_0D00440</name>
</gene>
<comment type="pathway">
    <text evidence="1 8">Purine metabolism; guanine degradation; xanthine from guanine: step 1/1.</text>
</comment>
<dbReference type="GeneID" id="59236061"/>
<dbReference type="Proteomes" id="UP000509704">
    <property type="component" value="Chromosome 4"/>
</dbReference>
<dbReference type="GO" id="GO:0008270">
    <property type="term" value="F:zinc ion binding"/>
    <property type="evidence" value="ECO:0007669"/>
    <property type="project" value="UniProtKB-UniRule"/>
</dbReference>
<dbReference type="RefSeq" id="XP_037144065.1">
    <property type="nucleotide sequence ID" value="XM_037288170.1"/>
</dbReference>
<dbReference type="InterPro" id="IPR006680">
    <property type="entry name" value="Amidohydro-rel"/>
</dbReference>
<dbReference type="OrthoDB" id="194468at2759"/>
<proteinExistence type="inferred from homology"/>
<name>A0A7H9B1H9_ZYGMR</name>
<dbReference type="InterPro" id="IPR014311">
    <property type="entry name" value="Guanine_deaminase"/>
</dbReference>
<dbReference type="UniPathway" id="UPA00603">
    <property type="reaction ID" value="UER00660"/>
</dbReference>
<dbReference type="EC" id="3.5.4.3" evidence="8"/>
<dbReference type="InterPro" id="IPR051607">
    <property type="entry name" value="Metallo-dep_hydrolases"/>
</dbReference>
<comment type="similarity">
    <text evidence="2 8">Belongs to the metallo-dependent hydrolases superfamily. ATZ/TRZ family.</text>
</comment>
<dbReference type="Pfam" id="PF01979">
    <property type="entry name" value="Amidohydro_1"/>
    <property type="match status" value="1"/>
</dbReference>
<dbReference type="FunFam" id="3.20.20.140:FF:000022">
    <property type="entry name" value="Guanine deaminase"/>
    <property type="match status" value="1"/>
</dbReference>
<dbReference type="AlphaFoldDB" id="A0A7H9B1H9"/>
<dbReference type="SUPFAM" id="SSF51556">
    <property type="entry name" value="Metallo-dependent hydrolases"/>
    <property type="match status" value="1"/>
</dbReference>
<evidence type="ECO:0000256" key="8">
    <source>
        <dbReference type="RuleBase" id="RU366009"/>
    </source>
</evidence>
<evidence type="ECO:0000256" key="5">
    <source>
        <dbReference type="ARBA" id="ARBA00022833"/>
    </source>
</evidence>
<dbReference type="EMBL" id="CP058607">
    <property type="protein sequence ID" value="QLG72337.1"/>
    <property type="molecule type" value="Genomic_DNA"/>
</dbReference>
<accession>A0A7H9B1H9</accession>
<dbReference type="PANTHER" id="PTHR11271:SF6">
    <property type="entry name" value="GUANINE DEAMINASE"/>
    <property type="match status" value="1"/>
</dbReference>
<dbReference type="NCBIfam" id="TIGR02967">
    <property type="entry name" value="guan_deamin"/>
    <property type="match status" value="1"/>
</dbReference>
<evidence type="ECO:0000313" key="10">
    <source>
        <dbReference type="EMBL" id="QLG72337.1"/>
    </source>
</evidence>
<keyword evidence="4 8" id="KW-0378">Hydrolase</keyword>
<comment type="catalytic activity">
    <reaction evidence="6 8">
        <text>guanine + H2O + H(+) = xanthine + NH4(+)</text>
        <dbReference type="Rhea" id="RHEA:14665"/>
        <dbReference type="ChEBI" id="CHEBI:15377"/>
        <dbReference type="ChEBI" id="CHEBI:15378"/>
        <dbReference type="ChEBI" id="CHEBI:16235"/>
        <dbReference type="ChEBI" id="CHEBI:17712"/>
        <dbReference type="ChEBI" id="CHEBI:28938"/>
        <dbReference type="EC" id="3.5.4.3"/>
    </reaction>
</comment>
<comment type="function">
    <text evidence="7 8">Catalyzes the hydrolytic deamination of guanine, producing xanthine and ammonia.</text>
</comment>
<dbReference type="GO" id="GO:0005829">
    <property type="term" value="C:cytosol"/>
    <property type="evidence" value="ECO:0007669"/>
    <property type="project" value="TreeGrafter"/>
</dbReference>
<dbReference type="Gene3D" id="2.30.40.10">
    <property type="entry name" value="Urease, subunit C, domain 1"/>
    <property type="match status" value="1"/>
</dbReference>
<dbReference type="GO" id="GO:0008892">
    <property type="term" value="F:guanine deaminase activity"/>
    <property type="evidence" value="ECO:0007669"/>
    <property type="project" value="UniProtKB-UniRule"/>
</dbReference>
<dbReference type="KEGG" id="zmk:HG535_0D00440"/>
<keyword evidence="3 8" id="KW-0479">Metal-binding</keyword>
<keyword evidence="5 8" id="KW-0862">Zinc</keyword>
<evidence type="ECO:0000256" key="3">
    <source>
        <dbReference type="ARBA" id="ARBA00022723"/>
    </source>
</evidence>
<evidence type="ECO:0000259" key="9">
    <source>
        <dbReference type="Pfam" id="PF01979"/>
    </source>
</evidence>
<reference evidence="10 11" key="1">
    <citation type="submission" date="2020-07" db="EMBL/GenBank/DDBJ databases">
        <title>The yeast mating-type switching endonuclease HO is a domesticated member of an unorthodox homing genetic element family.</title>
        <authorList>
            <person name="Coughlan A.Y."/>
            <person name="Lombardi L."/>
            <person name="Braun-Galleani S."/>
            <person name="Martos A.R."/>
            <person name="Galeote V."/>
            <person name="Bigey F."/>
            <person name="Dequin S."/>
            <person name="Byrne K.P."/>
            <person name="Wolfe K.H."/>
        </authorList>
    </citation>
    <scope>NUCLEOTIDE SEQUENCE [LARGE SCALE GENOMIC DNA]</scope>
    <source>
        <strain evidence="10 11">NRRL Y-6702</strain>
    </source>
</reference>
<comment type="cofactor">
    <cofactor evidence="8">
        <name>Zn(2+)</name>
        <dbReference type="ChEBI" id="CHEBI:29105"/>
    </cofactor>
    <text evidence="8">Binds 1 zinc ion per subunit.</text>
</comment>
<keyword evidence="11" id="KW-1185">Reference proteome</keyword>
<dbReference type="GO" id="GO:0006147">
    <property type="term" value="P:guanine catabolic process"/>
    <property type="evidence" value="ECO:0007669"/>
    <property type="project" value="UniProtKB-UniRule"/>
</dbReference>
<evidence type="ECO:0000313" key="11">
    <source>
        <dbReference type="Proteomes" id="UP000509704"/>
    </source>
</evidence>
<sequence length="490" mass="54596">MISLLKNEPASFIVFYGTFIDTPVLGELRIRHKTSVGVCMSESEEKGSIRFIIEDSEDPLADALAYDSQLSESDVTVIDGLSMGEAGDGSSTFFFPGFIDTHIHASQYPNAGIFGNSTLLDWLETYTFPLESSLKDLEIANVVYSKVVDRTLANGTTTASYYTTIDPESTKLMGEICSARNQRALIGKVCMDTNSPDFYIESTEECLKSCENVINYLQKDLRDPKVQPVLTPRFAPTCSEDLMKKLGALSQKYGGLHIQTHLSENDNEIRWVEELFPECDTYADVYNKFNLLTEKTVLAHCVHISPKEAKLIKTRNCGISHCPVSNSSITSGECRVRWLLDQGINVGLGTDISGGFSCSILAIARQAHLVSRHLAMRETGTEEREHVKLSMEDVLYLATMGGAKALDMGDNLGTFDIGKQFDTQLIDIESQGSNVDIFQWQKISEVMNEKNKFQPPKISHNDLLAKWFFNGDDRNILKVWVGGKLSHSDW</sequence>
<organism evidence="10 11">
    <name type="scientific">Zygotorulaspora mrakii</name>
    <name type="common">Zygosaccharomyces mrakii</name>
    <dbReference type="NCBI Taxonomy" id="42260"/>
    <lineage>
        <taxon>Eukaryota</taxon>
        <taxon>Fungi</taxon>
        <taxon>Dikarya</taxon>
        <taxon>Ascomycota</taxon>
        <taxon>Saccharomycotina</taxon>
        <taxon>Saccharomycetes</taxon>
        <taxon>Saccharomycetales</taxon>
        <taxon>Saccharomycetaceae</taxon>
        <taxon>Zygotorulaspora</taxon>
    </lineage>
</organism>
<dbReference type="PANTHER" id="PTHR11271">
    <property type="entry name" value="GUANINE DEAMINASE"/>
    <property type="match status" value="1"/>
</dbReference>